<dbReference type="InterPro" id="IPR013097">
    <property type="entry name" value="Dabb"/>
</dbReference>
<accession>A0A076ESR9</accession>
<feature type="domain" description="Stress-response A/B barrel" evidence="1">
    <location>
        <begin position="103"/>
        <end position="198"/>
    </location>
</feature>
<dbReference type="PROSITE" id="PS51502">
    <property type="entry name" value="S_R_A_B_BARREL"/>
    <property type="match status" value="1"/>
</dbReference>
<dbReference type="InterPro" id="IPR011008">
    <property type="entry name" value="Dimeric_a/b-barrel"/>
</dbReference>
<evidence type="ECO:0000259" key="1">
    <source>
        <dbReference type="PROSITE" id="PS51502"/>
    </source>
</evidence>
<name>A0A076ESR9_RHOOP</name>
<sequence length="219" mass="24115">MFKVTKLVHLADDADASTGAALAGRLREAAVPGARRVLVKPTLPGGINGGDVIAHLHFDDECHWRAVEPDITAQLCAPEIAHIDSVGYAGVPTPARRHVEPTVYRTLLVSVDDSVDPEVVERFESETRAMPDHIRTIGTSQLSRVHESAGSARWTHVWEQEYANLDGLLGPYMTHPYHWAHIDRWFDPERGPRIVTRLCHSFCAIDGPTITVAAPATPR</sequence>
<dbReference type="EMBL" id="CP008947">
    <property type="protein sequence ID" value="AII08896.1"/>
    <property type="molecule type" value="Genomic_DNA"/>
</dbReference>
<dbReference type="AlphaFoldDB" id="A0A076ESR9"/>
<dbReference type="Proteomes" id="UP000028488">
    <property type="component" value="Chromosome"/>
</dbReference>
<dbReference type="SUPFAM" id="SSF54909">
    <property type="entry name" value="Dimeric alpha+beta barrel"/>
    <property type="match status" value="1"/>
</dbReference>
<dbReference type="RefSeq" id="WP_052033056.1">
    <property type="nucleotide sequence ID" value="NZ_CP008947.1"/>
</dbReference>
<gene>
    <name evidence="2" type="ORF">EP51_31405</name>
</gene>
<dbReference type="Pfam" id="PF07876">
    <property type="entry name" value="Dabb"/>
    <property type="match status" value="1"/>
</dbReference>
<organism evidence="2 3">
    <name type="scientific">Rhodococcus opacus</name>
    <name type="common">Nocardia opaca</name>
    <dbReference type="NCBI Taxonomy" id="37919"/>
    <lineage>
        <taxon>Bacteria</taxon>
        <taxon>Bacillati</taxon>
        <taxon>Actinomycetota</taxon>
        <taxon>Actinomycetes</taxon>
        <taxon>Mycobacteriales</taxon>
        <taxon>Nocardiaceae</taxon>
        <taxon>Rhodococcus</taxon>
    </lineage>
</organism>
<evidence type="ECO:0000313" key="2">
    <source>
        <dbReference type="EMBL" id="AII08896.1"/>
    </source>
</evidence>
<dbReference type="SMART" id="SM00886">
    <property type="entry name" value="Dabb"/>
    <property type="match status" value="1"/>
</dbReference>
<protein>
    <submittedName>
        <fullName evidence="2">Stress responsive protein</fullName>
    </submittedName>
</protein>
<evidence type="ECO:0000313" key="3">
    <source>
        <dbReference type="Proteomes" id="UP000028488"/>
    </source>
</evidence>
<proteinExistence type="predicted"/>
<dbReference type="eggNOG" id="ENOG50338BS">
    <property type="taxonomic scope" value="Bacteria"/>
</dbReference>
<reference evidence="2 3" key="1">
    <citation type="submission" date="2014-07" db="EMBL/GenBank/DDBJ databases">
        <title>Genome Sequence of Rhodococcus opacus Strain R7, a Biodegrader of Mono- and Polycyclic Aromatic Hydrocarbons.</title>
        <authorList>
            <person name="Di Gennaro P."/>
            <person name="Zampolli J."/>
            <person name="Presti I."/>
            <person name="Cappelletti M."/>
            <person name="D'Ursi P."/>
            <person name="Orro A."/>
            <person name="Mezzelani A."/>
            <person name="Milanesi L."/>
        </authorList>
    </citation>
    <scope>NUCLEOTIDE SEQUENCE [LARGE SCALE GENOMIC DNA]</scope>
    <source>
        <strain evidence="2 3">R7</strain>
    </source>
</reference>